<dbReference type="KEGG" id="pmar:B0X71_10865"/>
<keyword evidence="2" id="KW-1185">Reference proteome</keyword>
<sequence>MKNWWQKSLVITVALATFGVISPNHAIWENFLDEKEPSKVASADYVSPYEAEWADPSKYWVTDEMIVESMHQSAEEQSYVKFGSRIGPVIRPDFDTVIFPKIQQAIDEYTAFLDSQHLRRLSVSENPSGNHSEKIFHIYDSESGEDLLRFHVRTEKKPLEGYSFNFHYHAAADNFESHHSVGDIFWSKNTPPKWLS</sequence>
<dbReference type="OrthoDB" id="2435352at2"/>
<proteinExistence type="predicted"/>
<organism evidence="1 2">
    <name type="scientific">Planococcus lenghuensis</name>
    <dbReference type="NCBI Taxonomy" id="2213202"/>
    <lineage>
        <taxon>Bacteria</taxon>
        <taxon>Bacillati</taxon>
        <taxon>Bacillota</taxon>
        <taxon>Bacilli</taxon>
        <taxon>Bacillales</taxon>
        <taxon>Caryophanaceae</taxon>
        <taxon>Planococcus</taxon>
    </lineage>
</organism>
<evidence type="ECO:0000313" key="1">
    <source>
        <dbReference type="EMBL" id="AQQ55093.1"/>
    </source>
</evidence>
<dbReference type="InterPro" id="IPR025616">
    <property type="entry name" value="YpjP"/>
</dbReference>
<dbReference type="AlphaFoldDB" id="A0A1Q2L3U7"/>
<dbReference type="EMBL" id="CP019640">
    <property type="protein sequence ID" value="AQQ55093.1"/>
    <property type="molecule type" value="Genomic_DNA"/>
</dbReference>
<reference evidence="1 2" key="1">
    <citation type="submission" date="2017-02" db="EMBL/GenBank/DDBJ databases">
        <title>The complete genomic sequence of a novel cold adapted crude oil-degrading bacterium Planococcus qaidamina Y42.</title>
        <authorList>
            <person name="Yang R."/>
        </authorList>
    </citation>
    <scope>NUCLEOTIDE SEQUENCE [LARGE SCALE GENOMIC DNA]</scope>
    <source>
        <strain evidence="1 2">Y42</strain>
    </source>
</reference>
<name>A0A1Q2L3U7_9BACL</name>
<evidence type="ECO:0008006" key="3">
    <source>
        <dbReference type="Google" id="ProtNLM"/>
    </source>
</evidence>
<evidence type="ECO:0000313" key="2">
    <source>
        <dbReference type="Proteomes" id="UP000188184"/>
    </source>
</evidence>
<accession>A0A1Q2L3U7</accession>
<dbReference type="Pfam" id="PF14005">
    <property type="entry name" value="YpjP"/>
    <property type="match status" value="1"/>
</dbReference>
<dbReference type="RefSeq" id="WP_077590975.1">
    <property type="nucleotide sequence ID" value="NZ_CP019640.1"/>
</dbReference>
<protein>
    <recommendedName>
        <fullName evidence="3">YpjP-like protein</fullName>
    </recommendedName>
</protein>
<dbReference type="Proteomes" id="UP000188184">
    <property type="component" value="Chromosome"/>
</dbReference>
<gene>
    <name evidence="1" type="ORF">B0X71_10865</name>
</gene>